<dbReference type="RefSeq" id="WP_270879390.1">
    <property type="nucleotide sequence ID" value="NZ_JAQFVF010000023.1"/>
</dbReference>
<evidence type="ECO:0000256" key="1">
    <source>
        <dbReference type="ARBA" id="ARBA00004651"/>
    </source>
</evidence>
<evidence type="ECO:0000256" key="15">
    <source>
        <dbReference type="ARBA" id="ARBA00033270"/>
    </source>
</evidence>
<dbReference type="PROSITE" id="PS00428">
    <property type="entry name" value="FTSW_RODA_SPOVE"/>
    <property type="match status" value="1"/>
</dbReference>
<dbReference type="NCBIfam" id="TIGR02614">
    <property type="entry name" value="ftsW"/>
    <property type="match status" value="1"/>
</dbReference>
<evidence type="ECO:0000256" key="16">
    <source>
        <dbReference type="ARBA" id="ARBA00038053"/>
    </source>
</evidence>
<keyword evidence="8" id="KW-0133">Cell shape</keyword>
<dbReference type="EC" id="2.4.99.28" evidence="19"/>
<keyword evidence="7 22" id="KW-0812">Transmembrane</keyword>
<evidence type="ECO:0000256" key="3">
    <source>
        <dbReference type="ARBA" id="ARBA00022475"/>
    </source>
</evidence>
<organism evidence="23 24">
    <name type="scientific">Paenibacillus aestuarii</name>
    <dbReference type="NCBI Taxonomy" id="516965"/>
    <lineage>
        <taxon>Bacteria</taxon>
        <taxon>Bacillati</taxon>
        <taxon>Bacillota</taxon>
        <taxon>Bacilli</taxon>
        <taxon>Bacillales</taxon>
        <taxon>Paenibacillaceae</taxon>
        <taxon>Paenibacillus</taxon>
    </lineage>
</organism>
<evidence type="ECO:0000256" key="18">
    <source>
        <dbReference type="ARBA" id="ARBA00041418"/>
    </source>
</evidence>
<dbReference type="InterPro" id="IPR013437">
    <property type="entry name" value="FtsW"/>
</dbReference>
<comment type="caution">
    <text evidence="23">The sequence shown here is derived from an EMBL/GenBank/DDBJ whole genome shotgun (WGS) entry which is preliminary data.</text>
</comment>
<feature type="transmembrane region" description="Helical" evidence="22">
    <location>
        <begin position="310"/>
        <end position="331"/>
    </location>
</feature>
<evidence type="ECO:0000256" key="17">
    <source>
        <dbReference type="ARBA" id="ARBA00041185"/>
    </source>
</evidence>
<reference evidence="24" key="1">
    <citation type="journal article" date="2019" name="Int. J. Syst. Evol. Microbiol.">
        <title>The Global Catalogue of Microorganisms (GCM) 10K type strain sequencing project: providing services to taxonomists for standard genome sequencing and annotation.</title>
        <authorList>
            <consortium name="The Broad Institute Genomics Platform"/>
            <consortium name="The Broad Institute Genome Sequencing Center for Infectious Disease"/>
            <person name="Wu L."/>
            <person name="Ma J."/>
        </authorList>
    </citation>
    <scope>NUCLEOTIDE SEQUENCE [LARGE SCALE GENOMIC DNA]</scope>
    <source>
        <strain evidence="24">KACC 11904</strain>
    </source>
</reference>
<feature type="transmembrane region" description="Helical" evidence="22">
    <location>
        <begin position="272"/>
        <end position="298"/>
    </location>
</feature>
<feature type="transmembrane region" description="Helical" evidence="22">
    <location>
        <begin position="12"/>
        <end position="31"/>
    </location>
</feature>
<feature type="transmembrane region" description="Helical" evidence="22">
    <location>
        <begin position="112"/>
        <end position="129"/>
    </location>
</feature>
<keyword evidence="11 22" id="KW-0472">Membrane</keyword>
<gene>
    <name evidence="23" type="primary">ftsW</name>
    <name evidence="23" type="ORF">ACFPOG_33545</name>
</gene>
<keyword evidence="9" id="KW-0573">Peptidoglycan synthesis</keyword>
<evidence type="ECO:0000256" key="9">
    <source>
        <dbReference type="ARBA" id="ARBA00022984"/>
    </source>
</evidence>
<evidence type="ECO:0000256" key="11">
    <source>
        <dbReference type="ARBA" id="ARBA00023136"/>
    </source>
</evidence>
<comment type="function">
    <text evidence="21">Peptidoglycan polymerase that is essential for cell division.</text>
</comment>
<feature type="transmembrane region" description="Helical" evidence="22">
    <location>
        <begin position="75"/>
        <end position="92"/>
    </location>
</feature>
<feature type="transmembrane region" description="Helical" evidence="22">
    <location>
        <begin position="187"/>
        <end position="207"/>
    </location>
</feature>
<dbReference type="PANTHER" id="PTHR30474:SF2">
    <property type="entry name" value="PEPTIDOGLYCAN GLYCOSYLTRANSFERASE FTSW-RELATED"/>
    <property type="match status" value="1"/>
</dbReference>
<evidence type="ECO:0000256" key="20">
    <source>
        <dbReference type="ARBA" id="ARBA00049902"/>
    </source>
</evidence>
<feature type="transmembrane region" description="Helical" evidence="22">
    <location>
        <begin position="343"/>
        <end position="366"/>
    </location>
</feature>
<evidence type="ECO:0000256" key="8">
    <source>
        <dbReference type="ARBA" id="ARBA00022960"/>
    </source>
</evidence>
<evidence type="ECO:0000256" key="13">
    <source>
        <dbReference type="ARBA" id="ARBA00023316"/>
    </source>
</evidence>
<comment type="pathway">
    <text evidence="2">Cell wall biogenesis; peptidoglycan biosynthesis.</text>
</comment>
<keyword evidence="13" id="KW-0961">Cell wall biogenesis/degradation</keyword>
<keyword evidence="12" id="KW-0131">Cell cycle</keyword>
<keyword evidence="3" id="KW-1003">Cell membrane</keyword>
<dbReference type="Pfam" id="PF01098">
    <property type="entry name" value="FTSW_RODA_SPOVE"/>
    <property type="match status" value="1"/>
</dbReference>
<comment type="similarity">
    <text evidence="16">Belongs to the SEDS family. FtsW subfamily.</text>
</comment>
<evidence type="ECO:0000256" key="14">
    <source>
        <dbReference type="ARBA" id="ARBA00032370"/>
    </source>
</evidence>
<proteinExistence type="inferred from homology"/>
<dbReference type="PANTHER" id="PTHR30474">
    <property type="entry name" value="CELL CYCLE PROTEIN"/>
    <property type="match status" value="1"/>
</dbReference>
<keyword evidence="5" id="KW-0328">Glycosyltransferase</keyword>
<evidence type="ECO:0000256" key="2">
    <source>
        <dbReference type="ARBA" id="ARBA00004752"/>
    </source>
</evidence>
<protein>
    <recommendedName>
        <fullName evidence="17">Probable peptidoglycan glycosyltransferase FtsW</fullName>
        <ecNumber evidence="19">2.4.99.28</ecNumber>
    </recommendedName>
    <alternativeName>
        <fullName evidence="18">Cell division protein FtsW</fullName>
    </alternativeName>
    <alternativeName>
        <fullName evidence="15">Cell wall polymerase</fullName>
    </alternativeName>
    <alternativeName>
        <fullName evidence="14">Peptidoglycan polymerase</fullName>
    </alternativeName>
</protein>
<accession>A0ABW0KK68</accession>
<evidence type="ECO:0000313" key="24">
    <source>
        <dbReference type="Proteomes" id="UP001596044"/>
    </source>
</evidence>
<evidence type="ECO:0000313" key="23">
    <source>
        <dbReference type="EMBL" id="MFC5453143.1"/>
    </source>
</evidence>
<evidence type="ECO:0000256" key="19">
    <source>
        <dbReference type="ARBA" id="ARBA00044770"/>
    </source>
</evidence>
<evidence type="ECO:0000256" key="10">
    <source>
        <dbReference type="ARBA" id="ARBA00022989"/>
    </source>
</evidence>
<evidence type="ECO:0000256" key="6">
    <source>
        <dbReference type="ARBA" id="ARBA00022679"/>
    </source>
</evidence>
<dbReference type="InterPro" id="IPR018365">
    <property type="entry name" value="Cell_cycle_FtsW-rel_CS"/>
</dbReference>
<feature type="transmembrane region" description="Helical" evidence="22">
    <location>
        <begin position="51"/>
        <end position="68"/>
    </location>
</feature>
<evidence type="ECO:0000256" key="12">
    <source>
        <dbReference type="ARBA" id="ARBA00023306"/>
    </source>
</evidence>
<keyword evidence="6" id="KW-0808">Transferase</keyword>
<dbReference type="EMBL" id="JBHSMJ010000065">
    <property type="protein sequence ID" value="MFC5453143.1"/>
    <property type="molecule type" value="Genomic_DNA"/>
</dbReference>
<keyword evidence="10 22" id="KW-1133">Transmembrane helix</keyword>
<comment type="catalytic activity">
    <reaction evidence="20">
        <text>[GlcNAc-(1-&gt;4)-Mur2Ac(oyl-L-Ala-gamma-D-Glu-L-Lys-D-Ala-D-Ala)](n)-di-trans,octa-cis-undecaprenyl diphosphate + beta-D-GlcNAc-(1-&gt;4)-Mur2Ac(oyl-L-Ala-gamma-D-Glu-L-Lys-D-Ala-D-Ala)-di-trans,octa-cis-undecaprenyl diphosphate = [GlcNAc-(1-&gt;4)-Mur2Ac(oyl-L-Ala-gamma-D-Glu-L-Lys-D-Ala-D-Ala)](n+1)-di-trans,octa-cis-undecaprenyl diphosphate + di-trans,octa-cis-undecaprenyl diphosphate + H(+)</text>
        <dbReference type="Rhea" id="RHEA:23708"/>
        <dbReference type="Rhea" id="RHEA-COMP:9602"/>
        <dbReference type="Rhea" id="RHEA-COMP:9603"/>
        <dbReference type="ChEBI" id="CHEBI:15378"/>
        <dbReference type="ChEBI" id="CHEBI:58405"/>
        <dbReference type="ChEBI" id="CHEBI:60033"/>
        <dbReference type="ChEBI" id="CHEBI:78435"/>
        <dbReference type="EC" id="2.4.99.28"/>
    </reaction>
</comment>
<evidence type="ECO:0000256" key="4">
    <source>
        <dbReference type="ARBA" id="ARBA00022618"/>
    </source>
</evidence>
<dbReference type="InterPro" id="IPR001182">
    <property type="entry name" value="FtsW/RodA"/>
</dbReference>
<dbReference type="Proteomes" id="UP001596044">
    <property type="component" value="Unassembled WGS sequence"/>
</dbReference>
<comment type="subcellular location">
    <subcellularLocation>
        <location evidence="1">Cell membrane</location>
        <topology evidence="1">Multi-pass membrane protein</topology>
    </subcellularLocation>
</comment>
<evidence type="ECO:0000256" key="7">
    <source>
        <dbReference type="ARBA" id="ARBA00022692"/>
    </source>
</evidence>
<keyword evidence="4" id="KW-0132">Cell division</keyword>
<evidence type="ECO:0000256" key="5">
    <source>
        <dbReference type="ARBA" id="ARBA00022676"/>
    </source>
</evidence>
<name>A0ABW0KK68_9BACL</name>
<feature type="transmembrane region" description="Helical" evidence="22">
    <location>
        <begin position="141"/>
        <end position="158"/>
    </location>
</feature>
<feature type="transmembrane region" description="Helical" evidence="22">
    <location>
        <begin position="164"/>
        <end position="180"/>
    </location>
</feature>
<evidence type="ECO:0000256" key="21">
    <source>
        <dbReference type="ARBA" id="ARBA00049966"/>
    </source>
</evidence>
<sequence>MNPPRRGTPDFLLLFLTIVLVCFGLAMVFSASSMTSAYRWDDPWYFTKKQLTAVALGSVVMLFCMNLHYSKFKKLVIPSFFITVVLLIFVIFTDKANGAASWYSIGRFGIQPTEFAKLVVILYLASLISNKEEKFRDFKKGLFPALVIVGFVCTLIMLQPDFGSCMILLACSMIVIFVGGSNLKHIFTLGTGLAVIGALIISVSLLLHQNSDDQNYRVGRLTSFMDPFSDHSNTGYQVVQSLYAFGHGGFSGAGFGQSIQKLHYLPEAHNDFIFAIIGEEFGFVGSALFILTFLLFIWRGILVAVRSPDMFGMVAGVGIMGMFAFQTVINIGGVTGAMPLTGVTLPFISSGGSSMMVSLISMGIMLSISREQTRKTAAEPKKDPLRMSIR</sequence>
<evidence type="ECO:0000256" key="22">
    <source>
        <dbReference type="SAM" id="Phobius"/>
    </source>
</evidence>
<keyword evidence="24" id="KW-1185">Reference proteome</keyword>